<feature type="compositionally biased region" description="Pro residues" evidence="1">
    <location>
        <begin position="1"/>
        <end position="10"/>
    </location>
</feature>
<name>A0AAX4KSU1_9TREE</name>
<evidence type="ECO:0000256" key="1">
    <source>
        <dbReference type="SAM" id="MobiDB-lite"/>
    </source>
</evidence>
<evidence type="ECO:0000313" key="2">
    <source>
        <dbReference type="EMBL" id="WWD09289.1"/>
    </source>
</evidence>
<proteinExistence type="predicted"/>
<dbReference type="KEGG" id="ker:91106213"/>
<sequence>MPRSPSPPPRGGYRRSYRDESPPWAARERDDFRYRGESSRYREYDRRDPREEPGYGSRGGYGYGRDREYDYDSARRRGGSPLRRSFSVSSRDYEYDPSPPKSRRSRSRSRSKSRSRSRTGTPEEGQITSPLPSSNENAPAAVKSSSNPAGLPPRPRSPPPPISSRRRSRSPPPYRGYARERERERDWRDRDRDRDYYYRRSRSPYSPPPVRRRGGRSPSIVSSISTRSPSSRPSPVKRYQSRSRSPERPPRQRSRFPSPAPVSTPITPAPPPRPIPVAVPLSNTSIGKPMLNKIPPSAPRSERLPIPGLPPTGPRALAHLNTPIPVPLGRTLGMNRSIPPTAPAPVVKEEIRPSPSTPSAGLSDPSKAPPAAEPSTGVTGTPRLSWSERKTLLSPSTSTSINQSNTPEPTKISPTPTPTPGPVVINPYTGKPFGQARAAAAQGNSSPAAPSTPSIMEDIKPKIDEIDARPPTPPVIHQDTKPSTEPTPVLTRPNPPTGPSHRTSLAPVPVPVPVVNEAELAERKAKEEESRILAELPSLKVPFGGLSWEIELSNYNHRMIGLSNNTLRAQSAARHAAMILADAEAERIAAGERRKICEDQLLSFSVGIIPGV</sequence>
<feature type="compositionally biased region" description="Polar residues" evidence="1">
    <location>
        <begin position="126"/>
        <end position="148"/>
    </location>
</feature>
<dbReference type="RefSeq" id="XP_066087256.1">
    <property type="nucleotide sequence ID" value="XM_066231159.1"/>
</dbReference>
<accession>A0AAX4KSU1</accession>
<dbReference type="Proteomes" id="UP001358614">
    <property type="component" value="Chromosome 2"/>
</dbReference>
<reference evidence="2 3" key="1">
    <citation type="submission" date="2024-01" db="EMBL/GenBank/DDBJ databases">
        <title>Comparative genomics of Cryptococcus and Kwoniella reveals pathogenesis evolution and contrasting modes of karyotype evolution via chromosome fusion or intercentromeric recombination.</title>
        <authorList>
            <person name="Coelho M.A."/>
            <person name="David-Palma M."/>
            <person name="Shea T."/>
            <person name="Bowers K."/>
            <person name="McGinley-Smith S."/>
            <person name="Mohammad A.W."/>
            <person name="Gnirke A."/>
            <person name="Yurkov A.M."/>
            <person name="Nowrousian M."/>
            <person name="Sun S."/>
            <person name="Cuomo C.A."/>
            <person name="Heitman J."/>
        </authorList>
    </citation>
    <scope>NUCLEOTIDE SEQUENCE [LARGE SCALE GENOMIC DNA]</scope>
    <source>
        <strain evidence="2 3">PYCC6329</strain>
    </source>
</reference>
<gene>
    <name evidence="2" type="ORF">V865_007412</name>
</gene>
<dbReference type="AlphaFoldDB" id="A0AAX4KSU1"/>
<keyword evidence="3" id="KW-1185">Reference proteome</keyword>
<feature type="region of interest" description="Disordered" evidence="1">
    <location>
        <begin position="1"/>
        <end position="508"/>
    </location>
</feature>
<dbReference type="EMBL" id="CP144090">
    <property type="protein sequence ID" value="WWD09289.1"/>
    <property type="molecule type" value="Genomic_DNA"/>
</dbReference>
<feature type="compositionally biased region" description="Basic residues" evidence="1">
    <location>
        <begin position="101"/>
        <end position="117"/>
    </location>
</feature>
<feature type="compositionally biased region" description="Low complexity" evidence="1">
    <location>
        <begin position="434"/>
        <end position="449"/>
    </location>
</feature>
<feature type="compositionally biased region" description="Basic and acidic residues" evidence="1">
    <location>
        <begin position="16"/>
        <end position="53"/>
    </location>
</feature>
<feature type="compositionally biased region" description="Basic and acidic residues" evidence="1">
    <location>
        <begin position="177"/>
        <end position="198"/>
    </location>
</feature>
<dbReference type="GeneID" id="91106213"/>
<feature type="compositionally biased region" description="Pro residues" evidence="1">
    <location>
        <begin position="150"/>
        <end position="162"/>
    </location>
</feature>
<evidence type="ECO:0000313" key="3">
    <source>
        <dbReference type="Proteomes" id="UP001358614"/>
    </source>
</evidence>
<feature type="compositionally biased region" description="Basic and acidic residues" evidence="1">
    <location>
        <begin position="457"/>
        <end position="468"/>
    </location>
</feature>
<organism evidence="2 3">
    <name type="scientific">Kwoniella europaea PYCC6329</name>
    <dbReference type="NCBI Taxonomy" id="1423913"/>
    <lineage>
        <taxon>Eukaryota</taxon>
        <taxon>Fungi</taxon>
        <taxon>Dikarya</taxon>
        <taxon>Basidiomycota</taxon>
        <taxon>Agaricomycotina</taxon>
        <taxon>Tremellomycetes</taxon>
        <taxon>Tremellales</taxon>
        <taxon>Cryptococcaceae</taxon>
        <taxon>Kwoniella</taxon>
    </lineage>
</organism>
<feature type="compositionally biased region" description="Pro residues" evidence="1">
    <location>
        <begin position="258"/>
        <end position="277"/>
    </location>
</feature>
<protein>
    <submittedName>
        <fullName evidence="2">Uncharacterized protein</fullName>
    </submittedName>
</protein>
<feature type="compositionally biased region" description="Low complexity" evidence="1">
    <location>
        <begin position="216"/>
        <end position="238"/>
    </location>
</feature>
<feature type="compositionally biased region" description="Basic and acidic residues" evidence="1">
    <location>
        <begin position="64"/>
        <end position="75"/>
    </location>
</feature>
<feature type="compositionally biased region" description="Polar residues" evidence="1">
    <location>
        <begin position="393"/>
        <end position="405"/>
    </location>
</feature>